<dbReference type="AlphaFoldDB" id="A0ABD1JTJ6"/>
<keyword evidence="6 10" id="KW-0472">Membrane</keyword>
<dbReference type="InterPro" id="IPR000276">
    <property type="entry name" value="GPCR_Rhodpsn"/>
</dbReference>
<evidence type="ECO:0000313" key="13">
    <source>
        <dbReference type="Proteomes" id="UP001591681"/>
    </source>
</evidence>
<dbReference type="GO" id="GO:0004930">
    <property type="term" value="F:G protein-coupled receptor activity"/>
    <property type="evidence" value="ECO:0007669"/>
    <property type="project" value="UniProtKB-KW"/>
</dbReference>
<dbReference type="PANTHER" id="PTHR24232:SF100">
    <property type="entry name" value="G PROTEIN-COUPLED RECEPTOR 35, TANDEM DUPLICATE 1-RELATED"/>
    <property type="match status" value="1"/>
</dbReference>
<keyword evidence="7" id="KW-0675">Receptor</keyword>
<dbReference type="SUPFAM" id="SSF81321">
    <property type="entry name" value="Family A G protein-coupled receptor-like"/>
    <property type="match status" value="1"/>
</dbReference>
<feature type="transmembrane region" description="Helical" evidence="10">
    <location>
        <begin position="15"/>
        <end position="38"/>
    </location>
</feature>
<feature type="transmembrane region" description="Helical" evidence="10">
    <location>
        <begin position="91"/>
        <end position="112"/>
    </location>
</feature>
<dbReference type="Gene3D" id="1.20.1070.10">
    <property type="entry name" value="Rhodopsin 7-helix transmembrane proteins"/>
    <property type="match status" value="1"/>
</dbReference>
<dbReference type="GO" id="GO:0005886">
    <property type="term" value="C:plasma membrane"/>
    <property type="evidence" value="ECO:0007669"/>
    <property type="project" value="UniProtKB-SubCell"/>
</dbReference>
<dbReference type="EMBL" id="JBHFQA010000012">
    <property type="protein sequence ID" value="KAL2090218.1"/>
    <property type="molecule type" value="Genomic_DNA"/>
</dbReference>
<protein>
    <recommendedName>
        <fullName evidence="11">G-protein coupled receptors family 1 profile domain-containing protein</fullName>
    </recommendedName>
</protein>
<evidence type="ECO:0000256" key="6">
    <source>
        <dbReference type="ARBA" id="ARBA00023136"/>
    </source>
</evidence>
<evidence type="ECO:0000313" key="12">
    <source>
        <dbReference type="EMBL" id="KAL2090218.1"/>
    </source>
</evidence>
<evidence type="ECO:0000256" key="3">
    <source>
        <dbReference type="ARBA" id="ARBA00022692"/>
    </source>
</evidence>
<feature type="transmembrane region" description="Helical" evidence="10">
    <location>
        <begin position="166"/>
        <end position="194"/>
    </location>
</feature>
<organism evidence="12 13">
    <name type="scientific">Coilia grayii</name>
    <name type="common">Gray's grenadier anchovy</name>
    <dbReference type="NCBI Taxonomy" id="363190"/>
    <lineage>
        <taxon>Eukaryota</taxon>
        <taxon>Metazoa</taxon>
        <taxon>Chordata</taxon>
        <taxon>Craniata</taxon>
        <taxon>Vertebrata</taxon>
        <taxon>Euteleostomi</taxon>
        <taxon>Actinopterygii</taxon>
        <taxon>Neopterygii</taxon>
        <taxon>Teleostei</taxon>
        <taxon>Clupei</taxon>
        <taxon>Clupeiformes</taxon>
        <taxon>Clupeoidei</taxon>
        <taxon>Engraulidae</taxon>
        <taxon>Coilinae</taxon>
        <taxon>Coilia</taxon>
    </lineage>
</organism>
<keyword evidence="4 10" id="KW-1133">Transmembrane helix</keyword>
<dbReference type="FunFam" id="1.20.1070.10:FF:000142">
    <property type="entry name" value="G protein-coupled receptor 55"/>
    <property type="match status" value="1"/>
</dbReference>
<keyword evidence="13" id="KW-1185">Reference proteome</keyword>
<evidence type="ECO:0000256" key="8">
    <source>
        <dbReference type="ARBA" id="ARBA00023180"/>
    </source>
</evidence>
<evidence type="ECO:0000256" key="2">
    <source>
        <dbReference type="ARBA" id="ARBA00022475"/>
    </source>
</evidence>
<evidence type="ECO:0000256" key="7">
    <source>
        <dbReference type="ARBA" id="ARBA00023170"/>
    </source>
</evidence>
<accession>A0ABD1JTJ6</accession>
<keyword evidence="8" id="KW-0325">Glycoprotein</keyword>
<dbReference type="PRINTS" id="PR00237">
    <property type="entry name" value="GPCRRHODOPSN"/>
</dbReference>
<keyword evidence="2" id="KW-1003">Cell membrane</keyword>
<comment type="caution">
    <text evidence="12">The sequence shown here is derived from an EMBL/GenBank/DDBJ whole genome shotgun (WGS) entry which is preliminary data.</text>
</comment>
<dbReference type="Proteomes" id="UP001591681">
    <property type="component" value="Unassembled WGS sequence"/>
</dbReference>
<evidence type="ECO:0000256" key="5">
    <source>
        <dbReference type="ARBA" id="ARBA00023040"/>
    </source>
</evidence>
<evidence type="ECO:0000256" key="1">
    <source>
        <dbReference type="ARBA" id="ARBA00004651"/>
    </source>
</evidence>
<comment type="subcellular location">
    <subcellularLocation>
        <location evidence="1">Cell membrane</location>
        <topology evidence="1">Multi-pass membrane protein</topology>
    </subcellularLocation>
</comment>
<evidence type="ECO:0000256" key="10">
    <source>
        <dbReference type="SAM" id="Phobius"/>
    </source>
</evidence>
<dbReference type="Pfam" id="PF00001">
    <property type="entry name" value="7tm_1"/>
    <property type="match status" value="1"/>
</dbReference>
<feature type="transmembrane region" description="Helical" evidence="10">
    <location>
        <begin position="50"/>
        <end position="71"/>
    </location>
</feature>
<evidence type="ECO:0000259" key="11">
    <source>
        <dbReference type="PROSITE" id="PS50262"/>
    </source>
</evidence>
<keyword evidence="5" id="KW-0297">G-protein coupled receptor</keyword>
<keyword evidence="9" id="KW-0807">Transducer</keyword>
<dbReference type="InterPro" id="IPR017452">
    <property type="entry name" value="GPCR_Rhodpsn_7TM"/>
</dbReference>
<gene>
    <name evidence="12" type="ORF">ACEWY4_014906</name>
</gene>
<reference evidence="12 13" key="1">
    <citation type="submission" date="2024-09" db="EMBL/GenBank/DDBJ databases">
        <title>A chromosome-level genome assembly of Gray's grenadier anchovy, Coilia grayii.</title>
        <authorList>
            <person name="Fu Z."/>
        </authorList>
    </citation>
    <scope>NUCLEOTIDE SEQUENCE [LARGE SCALE GENOMIC DNA]</scope>
    <source>
        <strain evidence="12">G4</strain>
        <tissue evidence="12">Muscle</tissue>
    </source>
</reference>
<keyword evidence="3 10" id="KW-0812">Transmembrane</keyword>
<proteinExistence type="predicted"/>
<name>A0ABD1JTJ6_9TELE</name>
<sequence length="305" mass="34456">MTLCNLTLGTKVQDFQMVIAIPTFILGFLANSAVLVLFCRQWRNCSDMMVYLANIVLADSTALVSLPFRMYSYRKSWPFSRGSCQVLISTYFVNTYVSIFTTMAISVVRFVAIKFPFKARAVMSPLKALMVCVLTWVVPCSLSAVFHDVAANSTMRCFQKDSDRPLPLSFILVLDVVGFLLPLIVMTFCSVNVIRTLVKKDMSKNHPERKQSVRIIAANLAVFIVCFSPVHFGYMLKFLSETYWSHDCGRLQFAHSFVHVASSLASTNCFLDSFSYYFLATSSWGTLREACCGTQQRERQHSTVI</sequence>
<dbReference type="PROSITE" id="PS50262">
    <property type="entry name" value="G_PROTEIN_RECEP_F1_2"/>
    <property type="match status" value="1"/>
</dbReference>
<evidence type="ECO:0000256" key="9">
    <source>
        <dbReference type="ARBA" id="ARBA00023224"/>
    </source>
</evidence>
<dbReference type="PANTHER" id="PTHR24232">
    <property type="entry name" value="G-PROTEIN COUPLED RECEPTOR"/>
    <property type="match status" value="1"/>
</dbReference>
<feature type="transmembrane region" description="Helical" evidence="10">
    <location>
        <begin position="215"/>
        <end position="236"/>
    </location>
</feature>
<feature type="transmembrane region" description="Helical" evidence="10">
    <location>
        <begin position="124"/>
        <end position="146"/>
    </location>
</feature>
<evidence type="ECO:0000256" key="4">
    <source>
        <dbReference type="ARBA" id="ARBA00022989"/>
    </source>
</evidence>
<feature type="domain" description="G-protein coupled receptors family 1 profile" evidence="11">
    <location>
        <begin position="30"/>
        <end position="276"/>
    </location>
</feature>